<dbReference type="EMBL" id="CAJJDN010000014">
    <property type="protein sequence ID" value="CAD8060075.1"/>
    <property type="molecule type" value="Genomic_DNA"/>
</dbReference>
<gene>
    <name evidence="1" type="ORF">PSON_ATCC_30995.1.T0140063</name>
</gene>
<evidence type="ECO:0000313" key="1">
    <source>
        <dbReference type="EMBL" id="CAD8060075.1"/>
    </source>
</evidence>
<dbReference type="AlphaFoldDB" id="A0A8S1L1P9"/>
<accession>A0A8S1L1P9</accession>
<dbReference type="Proteomes" id="UP000692954">
    <property type="component" value="Unassembled WGS sequence"/>
</dbReference>
<evidence type="ECO:0000313" key="2">
    <source>
        <dbReference type="Proteomes" id="UP000692954"/>
    </source>
</evidence>
<comment type="caution">
    <text evidence="1">The sequence shown here is derived from an EMBL/GenBank/DDBJ whole genome shotgun (WGS) entry which is preliminary data.</text>
</comment>
<proteinExistence type="predicted"/>
<keyword evidence="2" id="KW-1185">Reference proteome</keyword>
<organism evidence="1 2">
    <name type="scientific">Paramecium sonneborni</name>
    <dbReference type="NCBI Taxonomy" id="65129"/>
    <lineage>
        <taxon>Eukaryota</taxon>
        <taxon>Sar</taxon>
        <taxon>Alveolata</taxon>
        <taxon>Ciliophora</taxon>
        <taxon>Intramacronucleata</taxon>
        <taxon>Oligohymenophorea</taxon>
        <taxon>Peniculida</taxon>
        <taxon>Parameciidae</taxon>
        <taxon>Paramecium</taxon>
    </lineage>
</organism>
<name>A0A8S1L1P9_9CILI</name>
<sequence length="156" mass="19236">MILFIQDKINKSREEFRVYILEEQKYKFIWINYENAIIELISDSEFGMGVCLTKCFDKVEFFGNTNNWLKFMKRFAVRFYRYNTQQNKYKFQSFLQFLYFTIIFHFICIKKLNKIQFGEQYKGKNLQDNLDLSKYSQNHLSMMIMQIKKFQRNFSN</sequence>
<reference evidence="1" key="1">
    <citation type="submission" date="2021-01" db="EMBL/GenBank/DDBJ databases">
        <authorList>
            <consortium name="Genoscope - CEA"/>
            <person name="William W."/>
        </authorList>
    </citation>
    <scope>NUCLEOTIDE SEQUENCE</scope>
</reference>
<dbReference type="OrthoDB" id="10545594at2759"/>
<protein>
    <submittedName>
        <fullName evidence="1">Uncharacterized protein</fullName>
    </submittedName>
</protein>